<dbReference type="RefSeq" id="WP_122226353.1">
    <property type="nucleotide sequence ID" value="NZ_RDQO01000001.1"/>
</dbReference>
<organism evidence="1 2">
    <name type="scientific">Corticibacter populi</name>
    <dbReference type="NCBI Taxonomy" id="1550736"/>
    <lineage>
        <taxon>Bacteria</taxon>
        <taxon>Pseudomonadati</taxon>
        <taxon>Pseudomonadota</taxon>
        <taxon>Betaproteobacteria</taxon>
        <taxon>Burkholderiales</taxon>
        <taxon>Comamonadaceae</taxon>
        <taxon>Corticibacter</taxon>
    </lineage>
</organism>
<reference evidence="1 2" key="1">
    <citation type="submission" date="2018-10" db="EMBL/GenBank/DDBJ databases">
        <title>Draft genome of Cortibacter populi DSM10536.</title>
        <authorList>
            <person name="Bernier A.-M."/>
            <person name="Bernard K."/>
        </authorList>
    </citation>
    <scope>NUCLEOTIDE SEQUENCE [LARGE SCALE GENOMIC DNA]</scope>
    <source>
        <strain evidence="1 2">DSM 105136</strain>
    </source>
</reference>
<gene>
    <name evidence="1" type="ORF">D8I35_03725</name>
</gene>
<keyword evidence="2" id="KW-1185">Reference proteome</keyword>
<dbReference type="EMBL" id="RDQO01000001">
    <property type="protein sequence ID" value="RMX08229.1"/>
    <property type="molecule type" value="Genomic_DNA"/>
</dbReference>
<sequence>MTQPGLKPSFELATDVTPDDVLQSMLLDWFGQVPITIHRPFVDITGSVLAALWLSHALNRPVALDSTSAEVVIEMTAAECELATGITRAQQQTCRRILADKGIAIEERSGRSIRYRIYTQRILELLQIQARPLAEAMRGGQR</sequence>
<dbReference type="OrthoDB" id="8913716at2"/>
<name>A0A3M6R017_9BURK</name>
<dbReference type="PROSITE" id="PS50890">
    <property type="entry name" value="PUA"/>
    <property type="match status" value="1"/>
</dbReference>
<comment type="caution">
    <text evidence="1">The sequence shown here is derived from an EMBL/GenBank/DDBJ whole genome shotgun (WGS) entry which is preliminary data.</text>
</comment>
<proteinExistence type="predicted"/>
<protein>
    <submittedName>
        <fullName evidence="1">Uncharacterized protein</fullName>
    </submittedName>
</protein>
<evidence type="ECO:0000313" key="1">
    <source>
        <dbReference type="EMBL" id="RMX08229.1"/>
    </source>
</evidence>
<dbReference type="Proteomes" id="UP000278006">
    <property type="component" value="Unassembled WGS sequence"/>
</dbReference>
<dbReference type="AlphaFoldDB" id="A0A3M6R017"/>
<accession>A0A3M6R017</accession>
<evidence type="ECO:0000313" key="2">
    <source>
        <dbReference type="Proteomes" id="UP000278006"/>
    </source>
</evidence>